<dbReference type="InterPro" id="IPR012349">
    <property type="entry name" value="Split_barrel_FMN-bd"/>
</dbReference>
<dbReference type="OrthoDB" id="162914at2"/>
<dbReference type="Proteomes" id="UP000290365">
    <property type="component" value="Chromosome"/>
</dbReference>
<evidence type="ECO:0000313" key="3">
    <source>
        <dbReference type="Proteomes" id="UP000290365"/>
    </source>
</evidence>
<gene>
    <name evidence="2" type="ORF">EPA93_01990</name>
</gene>
<dbReference type="Gene3D" id="2.30.110.10">
    <property type="entry name" value="Electron Transport, Fmn-binding Protein, Chain A"/>
    <property type="match status" value="1"/>
</dbReference>
<proteinExistence type="predicted"/>
<dbReference type="Pfam" id="PF01243">
    <property type="entry name" value="PNPOx_N"/>
    <property type="match status" value="1"/>
</dbReference>
<organism evidence="2 3">
    <name type="scientific">Ktedonosporobacter rubrisoli</name>
    <dbReference type="NCBI Taxonomy" id="2509675"/>
    <lineage>
        <taxon>Bacteria</taxon>
        <taxon>Bacillati</taxon>
        <taxon>Chloroflexota</taxon>
        <taxon>Ktedonobacteria</taxon>
        <taxon>Ktedonobacterales</taxon>
        <taxon>Ktedonosporobacteraceae</taxon>
        <taxon>Ktedonosporobacter</taxon>
    </lineage>
</organism>
<keyword evidence="3" id="KW-1185">Reference proteome</keyword>
<dbReference type="AlphaFoldDB" id="A0A4P6JIE2"/>
<evidence type="ECO:0000259" key="1">
    <source>
        <dbReference type="Pfam" id="PF01243"/>
    </source>
</evidence>
<dbReference type="InterPro" id="IPR011576">
    <property type="entry name" value="Pyridox_Oxase_N"/>
</dbReference>
<name>A0A4P6JIE2_KTERU</name>
<dbReference type="KEGG" id="kbs:EPA93_01990"/>
<sequence>MTEPFLTIVSNPQNWPDIVLPVFTQTLTCSFATLTRQGRPVTNTLIPYMSDDEKTIDVSTGLTSPTKAERARNNPKVALLFADNVTGQDFAPVVLVYGQATVRDADLQANTDRYVRLSLAKTHAAFSGVPTFLLPLFSWYFARIWIQITPLRILWWPARNTERPPQIWEAPANLEAPPSDPGPQHHIAGGAPTPTEWRPAALHALQALRSPVLTTVNSQGFPSPIQVKNAVLSQEGFRLDVPAGMPALNEGPACLTFHTHPRKFYGQENKSFVGYVSSNNEREAIFTIERLLPDWSFPGSRVEATLHFLNSGRFLAPRLQEEARLRRQPVPKVRLQHTKASKGIP</sequence>
<feature type="domain" description="Pyridoxamine 5'-phosphate oxidase N-terminal" evidence="1">
    <location>
        <begin position="23"/>
        <end position="109"/>
    </location>
</feature>
<accession>A0A4P6JIE2</accession>
<dbReference type="EMBL" id="CP035758">
    <property type="protein sequence ID" value="QBD74829.1"/>
    <property type="molecule type" value="Genomic_DNA"/>
</dbReference>
<evidence type="ECO:0000313" key="2">
    <source>
        <dbReference type="EMBL" id="QBD74829.1"/>
    </source>
</evidence>
<protein>
    <submittedName>
        <fullName evidence="2">Pyridoxamine 5'-phosphate oxidase family protein</fullName>
    </submittedName>
</protein>
<dbReference type="SUPFAM" id="SSF50475">
    <property type="entry name" value="FMN-binding split barrel"/>
    <property type="match status" value="1"/>
</dbReference>
<dbReference type="RefSeq" id="WP_129885428.1">
    <property type="nucleotide sequence ID" value="NZ_CP035758.1"/>
</dbReference>
<reference evidence="2 3" key="1">
    <citation type="submission" date="2019-01" db="EMBL/GenBank/DDBJ databases">
        <title>Ktedonosporobacter rubrisoli SCAWS-G2.</title>
        <authorList>
            <person name="Huang Y."/>
            <person name="Yan B."/>
        </authorList>
    </citation>
    <scope>NUCLEOTIDE SEQUENCE [LARGE SCALE GENOMIC DNA]</scope>
    <source>
        <strain evidence="2 3">SCAWS-G2</strain>
    </source>
</reference>